<evidence type="ECO:0000313" key="2">
    <source>
        <dbReference type="EMBL" id="KCW45496.1"/>
    </source>
</evidence>
<dbReference type="Gramene" id="KCW45496">
    <property type="protein sequence ID" value="KCW45496"/>
    <property type="gene ID" value="EUGRSUZ_L00775"/>
</dbReference>
<reference evidence="2" key="1">
    <citation type="submission" date="2013-07" db="EMBL/GenBank/DDBJ databases">
        <title>The genome of Eucalyptus grandis.</title>
        <authorList>
            <person name="Schmutz J."/>
            <person name="Hayes R."/>
            <person name="Myburg A."/>
            <person name="Tuskan G."/>
            <person name="Grattapaglia D."/>
            <person name="Rokhsar D.S."/>
        </authorList>
    </citation>
    <scope>NUCLEOTIDE SEQUENCE</scope>
    <source>
        <tissue evidence="2">Leaf extractions</tissue>
    </source>
</reference>
<name>A0A058ZVW5_EUCGR</name>
<reference evidence="1" key="4">
    <citation type="submission" date="2023-07" db="EMBL/GenBank/DDBJ databases">
        <authorList>
            <person name="Myburg A.A."/>
            <person name="Grattapaglia D."/>
            <person name="Tuskan G.A."/>
            <person name="Hellsten U."/>
            <person name="Hayes R.D."/>
            <person name="Grimwood J."/>
            <person name="Jenkins J."/>
            <person name="Lindquist E."/>
            <person name="Tice H."/>
            <person name="Bauer D."/>
            <person name="Goodstein D.M."/>
            <person name="Dubchak I."/>
            <person name="Poliakov A."/>
            <person name="Mizrachi E."/>
            <person name="Kullan A.R."/>
            <person name="Hussey S.G."/>
            <person name="Pinard D."/>
            <person name="Van D.M."/>
            <person name="Singh P."/>
            <person name="Van J.I."/>
            <person name="Silva-Junior O.B."/>
            <person name="Togawa R.C."/>
            <person name="Pappas M.R."/>
            <person name="Faria D.A."/>
            <person name="Sansaloni C.P."/>
            <person name="Petroli C.D."/>
            <person name="Yang X."/>
            <person name="Ranjan P."/>
            <person name="Tschaplinski T.J."/>
            <person name="Ye C.Y."/>
            <person name="Li T."/>
            <person name="Sterck L."/>
            <person name="Vanneste K."/>
            <person name="Murat F."/>
            <person name="Soler M."/>
            <person name="Clemente H.S."/>
            <person name="Saidi N."/>
            <person name="Cassan-Wang H."/>
            <person name="Dunand C."/>
            <person name="Hefer C.A."/>
            <person name="Bornberg-Bauer E."/>
            <person name="Kersting A.R."/>
            <person name="Vining K."/>
            <person name="Amarasinghe V."/>
            <person name="Ranik M."/>
            <person name="Naithani S."/>
            <person name="Elser J."/>
            <person name="Boyd A.E."/>
            <person name="Liston A."/>
            <person name="Spatafora J.W."/>
            <person name="Dharmwardhana P."/>
            <person name="Raja R."/>
            <person name="Sullivan C."/>
            <person name="Romanel E."/>
            <person name="Alves-Ferreira M."/>
            <person name="Kulheim C."/>
            <person name="Foley W."/>
            <person name="Carocha V."/>
            <person name="Paiva J."/>
            <person name="Kudrna D."/>
            <person name="Brommonschenkel S.H."/>
            <person name="Pasquali G."/>
            <person name="Byrne M."/>
            <person name="Rigault P."/>
            <person name="Tibbits J."/>
            <person name="Spokevicius A."/>
            <person name="Jones R.C."/>
            <person name="Steane D.A."/>
            <person name="Vaillancourt R.E."/>
            <person name="Potts B.M."/>
            <person name="Joubert F."/>
            <person name="Barry K."/>
            <person name="Pappas G.J."/>
            <person name="Strauss S.H."/>
            <person name="Jaiswal P."/>
            <person name="Grima-Pettenati J."/>
            <person name="Salse J."/>
            <person name="Van D.P."/>
            <person name="Rokhsar D.S."/>
            <person name="Schmutz J."/>
        </authorList>
    </citation>
    <scope>NUCLEOTIDE SEQUENCE</scope>
    <source>
        <tissue evidence="1">Leaf extractions</tissue>
    </source>
</reference>
<dbReference type="InParanoid" id="A0A058ZVW5"/>
<evidence type="ECO:0000313" key="1">
    <source>
        <dbReference type="EMBL" id="KAK2632986.1"/>
    </source>
</evidence>
<keyword evidence="3" id="KW-1185">Reference proteome</keyword>
<dbReference type="Proteomes" id="UP000030711">
    <property type="component" value="Unassembled WGS sequence"/>
</dbReference>
<reference evidence="1" key="3">
    <citation type="submission" date="2023-04" db="EMBL/GenBank/DDBJ databases">
        <title>WGS assembly of Eucalyptus grandis.</title>
        <authorList>
            <person name="Myburg A."/>
            <person name="Grattapaglia D."/>
            <person name="Tuskan G."/>
            <person name="Hellsten U."/>
            <person name="Hayes R."/>
            <person name="Grimwood J."/>
            <person name="Jenkins J."/>
            <person name="Lindquist E."/>
            <person name="Tice H."/>
            <person name="Bauer D."/>
            <person name="Goodstein D."/>
            <person name="Dubchak I."/>
            <person name="Poliakov A."/>
            <person name="Mizrachi E."/>
            <person name="Kullan A."/>
            <person name="Hussey S."/>
            <person name="Pinard D."/>
            <person name="Van D."/>
            <person name="Singh P."/>
            <person name="Van J."/>
            <person name="Silva-Junior O."/>
            <person name="Togawa R."/>
            <person name="Pappas M."/>
            <person name="Faria D."/>
            <person name="Sansaloni C."/>
            <person name="Petroli C."/>
            <person name="Yang X."/>
            <person name="Ranjan P."/>
            <person name="Tschaplinski T."/>
            <person name="Ye C."/>
            <person name="Li T."/>
            <person name="Sterck L."/>
            <person name="Vanneste K."/>
            <person name="Murat F."/>
            <person name="Soler M."/>
            <person name="Clemente H."/>
            <person name="Saidi N."/>
            <person name="Cassan-Wang H."/>
            <person name="Dunand C."/>
            <person name="Hefer C."/>
            <person name="Bornberg-Bauer E."/>
            <person name="Kersting A."/>
            <person name="Vining K."/>
            <person name="Amarasinghe V."/>
            <person name="Ranik M."/>
            <person name="Naithani S."/>
            <person name="Elser J."/>
            <person name="Boyd A."/>
            <person name="Liston A."/>
            <person name="Spatafora J."/>
            <person name="Dharmwardhana P."/>
            <person name="Raja R."/>
            <person name="Sullivan C."/>
            <person name="Romanel E."/>
            <person name="Alves-Ferreira M."/>
            <person name="Kulheim C."/>
            <person name="Foley W."/>
            <person name="Carocha V."/>
            <person name="Paiva J."/>
            <person name="Kudrna D."/>
            <person name="Brommonschenkel S."/>
            <person name="Pasquali G."/>
            <person name="Byrne M."/>
            <person name="Rigault P."/>
            <person name="Tibbits J."/>
            <person name="Spokevicius A."/>
            <person name="Jones R."/>
            <person name="Steane D."/>
            <person name="Vaillancourt R."/>
            <person name="Potts B."/>
            <person name="Joubert F."/>
            <person name="Barry K."/>
            <person name="Pappas G."/>
            <person name="Strauss S."/>
            <person name="Jaiswal P."/>
            <person name="Grima-Pettenati J."/>
            <person name="Salse J."/>
            <person name="Van D."/>
            <person name="Rokhsar D."/>
            <person name="Schmutz J."/>
        </authorList>
    </citation>
    <scope>NUCLEOTIDE SEQUENCE</scope>
    <source>
        <tissue evidence="1">Leaf extractions</tissue>
    </source>
</reference>
<evidence type="ECO:0000313" key="3">
    <source>
        <dbReference type="Proteomes" id="UP000030711"/>
    </source>
</evidence>
<organism evidence="2">
    <name type="scientific">Eucalyptus grandis</name>
    <name type="common">Flooded gum</name>
    <dbReference type="NCBI Taxonomy" id="71139"/>
    <lineage>
        <taxon>Eukaryota</taxon>
        <taxon>Viridiplantae</taxon>
        <taxon>Streptophyta</taxon>
        <taxon>Embryophyta</taxon>
        <taxon>Tracheophyta</taxon>
        <taxon>Spermatophyta</taxon>
        <taxon>Magnoliopsida</taxon>
        <taxon>eudicotyledons</taxon>
        <taxon>Gunneridae</taxon>
        <taxon>Pentapetalae</taxon>
        <taxon>rosids</taxon>
        <taxon>malvids</taxon>
        <taxon>Myrtales</taxon>
        <taxon>Myrtaceae</taxon>
        <taxon>Myrtoideae</taxon>
        <taxon>Eucalypteae</taxon>
        <taxon>Eucalyptus</taxon>
    </lineage>
</organism>
<dbReference type="EMBL" id="KK198812">
    <property type="protein sequence ID" value="KCW45496.1"/>
    <property type="molecule type" value="Genomic_DNA"/>
</dbReference>
<dbReference type="EMBL" id="MU848298">
    <property type="protein sequence ID" value="KAK2632986.1"/>
    <property type="molecule type" value="Genomic_DNA"/>
</dbReference>
<reference evidence="1" key="2">
    <citation type="journal article" date="2014" name="Nature">
        <title>The genome of Eucalyptus grandis.</title>
        <authorList>
            <person name="Myburg A.A."/>
            <person name="Grattapaglia D."/>
            <person name="Tuskan G.A."/>
            <person name="Hellsten U."/>
            <person name="Hayes R.D."/>
            <person name="Grimwood J."/>
            <person name="Jenkins J."/>
            <person name="Lindquist E."/>
            <person name="Tice H."/>
            <person name="Bauer D."/>
            <person name="Goodstein D.M."/>
            <person name="Dubchak I."/>
            <person name="Poliakov A."/>
            <person name="Mizrachi E."/>
            <person name="Kullan A.R."/>
            <person name="Hussey S.G."/>
            <person name="Pinard D."/>
            <person name="van der Merwe K."/>
            <person name="Singh P."/>
            <person name="van Jaarsveld I."/>
            <person name="Silva-Junior O.B."/>
            <person name="Togawa R.C."/>
            <person name="Pappas M.R."/>
            <person name="Faria D.A."/>
            <person name="Sansaloni C.P."/>
            <person name="Petroli C.D."/>
            <person name="Yang X."/>
            <person name="Ranjan P."/>
            <person name="Tschaplinski T.J."/>
            <person name="Ye C.Y."/>
            <person name="Li T."/>
            <person name="Sterck L."/>
            <person name="Vanneste K."/>
            <person name="Murat F."/>
            <person name="Soler M."/>
            <person name="Clemente H.S."/>
            <person name="Saidi N."/>
            <person name="Cassan-Wang H."/>
            <person name="Dunand C."/>
            <person name="Hefer C.A."/>
            <person name="Bornberg-Bauer E."/>
            <person name="Kersting A.R."/>
            <person name="Vining K."/>
            <person name="Amarasinghe V."/>
            <person name="Ranik M."/>
            <person name="Naithani S."/>
            <person name="Elser J."/>
            <person name="Boyd A.E."/>
            <person name="Liston A."/>
            <person name="Spatafora J.W."/>
            <person name="Dharmwardhana P."/>
            <person name="Raja R."/>
            <person name="Sullivan C."/>
            <person name="Romanel E."/>
            <person name="Alves-Ferreira M."/>
            <person name="Kulheim C."/>
            <person name="Foley W."/>
            <person name="Carocha V."/>
            <person name="Paiva J."/>
            <person name="Kudrna D."/>
            <person name="Brommonschenkel S.H."/>
            <person name="Pasquali G."/>
            <person name="Byrne M."/>
            <person name="Rigault P."/>
            <person name="Tibbits J."/>
            <person name="Spokevicius A."/>
            <person name="Jones R.C."/>
            <person name="Steane D.A."/>
            <person name="Vaillancourt R.E."/>
            <person name="Potts B.M."/>
            <person name="Joubert F."/>
            <person name="Barry K."/>
            <person name="Pappas G.J."/>
            <person name="Strauss S.H."/>
            <person name="Jaiswal P."/>
            <person name="Grima-Pettenati J."/>
            <person name="Salse J."/>
            <person name="Van de Peer Y."/>
            <person name="Rokhsar D.S."/>
            <person name="Schmutz J."/>
        </authorList>
    </citation>
    <scope>NUCLEOTIDE SEQUENCE</scope>
    <source>
        <tissue evidence="1">Leaf extractions</tissue>
    </source>
</reference>
<accession>A0A058ZVW5</accession>
<protein>
    <submittedName>
        <fullName evidence="2">Uncharacterized protein</fullName>
    </submittedName>
</protein>
<proteinExistence type="predicted"/>
<dbReference type="AlphaFoldDB" id="A0A058ZVW5"/>
<sequence>MHKIRRRAVFLFDKQWPTYPAYAKNVKIEIMESSILQSPTRGCKVGGGIVMFEQNEYLCGSKDKYTSGGYAAV</sequence>
<gene>
    <name evidence="2" type="ORF">EUGRSUZ_L00775</name>
</gene>